<organism evidence="3 4">
    <name type="scientific">Companilactobacillus bobalius DSM 19674</name>
    <dbReference type="NCBI Taxonomy" id="1423788"/>
    <lineage>
        <taxon>Bacteria</taxon>
        <taxon>Bacillati</taxon>
        <taxon>Bacillota</taxon>
        <taxon>Bacilli</taxon>
        <taxon>Lactobacillales</taxon>
        <taxon>Lactobacillaceae</taxon>
        <taxon>Companilactobacillus</taxon>
        <taxon>Companilactobacillus bobalius</taxon>
    </lineage>
</organism>
<reference evidence="3 4" key="1">
    <citation type="journal article" date="2015" name="Genome Announc.">
        <title>Expanding the biotechnology potential of lactobacilli through comparative genomics of 213 strains and associated genera.</title>
        <authorList>
            <person name="Sun Z."/>
            <person name="Harris H.M."/>
            <person name="McCann A."/>
            <person name="Guo C."/>
            <person name="Argimon S."/>
            <person name="Zhang W."/>
            <person name="Yang X."/>
            <person name="Jeffery I.B."/>
            <person name="Cooney J.C."/>
            <person name="Kagawa T.F."/>
            <person name="Liu W."/>
            <person name="Song Y."/>
            <person name="Salvetti E."/>
            <person name="Wrobel A."/>
            <person name="Rasinkangas P."/>
            <person name="Parkhill J."/>
            <person name="Rea M.C."/>
            <person name="O'Sullivan O."/>
            <person name="Ritari J."/>
            <person name="Douillard F.P."/>
            <person name="Paul Ross R."/>
            <person name="Yang R."/>
            <person name="Briner A.E."/>
            <person name="Felis G.E."/>
            <person name="de Vos W.M."/>
            <person name="Barrangou R."/>
            <person name="Klaenhammer T.R."/>
            <person name="Caufield P.W."/>
            <person name="Cui Y."/>
            <person name="Zhang H."/>
            <person name="O'Toole P.W."/>
        </authorList>
    </citation>
    <scope>NUCLEOTIDE SEQUENCE [LARGE SCALE GENOMIC DNA]</scope>
    <source>
        <strain evidence="3 4">DSM 19674</strain>
    </source>
</reference>
<evidence type="ECO:0000313" key="3">
    <source>
        <dbReference type="EMBL" id="KRK82529.1"/>
    </source>
</evidence>
<feature type="domain" description="S-layer protein C-terminal" evidence="2">
    <location>
        <begin position="871"/>
        <end position="921"/>
    </location>
</feature>
<feature type="region of interest" description="Disordered" evidence="1">
    <location>
        <begin position="126"/>
        <end position="188"/>
    </location>
</feature>
<proteinExistence type="predicted"/>
<feature type="region of interest" description="Disordered" evidence="1">
    <location>
        <begin position="37"/>
        <end position="72"/>
    </location>
</feature>
<dbReference type="InterPro" id="IPR024968">
    <property type="entry name" value="SlpA_C_lactobacillus"/>
</dbReference>
<feature type="compositionally biased region" description="Polar residues" evidence="1">
    <location>
        <begin position="126"/>
        <end position="137"/>
    </location>
</feature>
<feature type="compositionally biased region" description="Low complexity" evidence="1">
    <location>
        <begin position="174"/>
        <end position="188"/>
    </location>
</feature>
<sequence>MEKSDGDMLLNKKCVYLGASLFSAVTLASLSNQTVKADTTGDNASTTSTTSTTSNKVTSATTEPVSATTSNTTQVAVAHSTTSGIKPASATLVTPKSTTISTVSPTTETNATTSKPVTLTAEASTTVSGSALTSNKATEPATVPTTSKPVTSTSTINLNRGATTTTPVSPMLATKSTTSSSTITPTSASSYTLPNNVSDSTEVNFTDPFLNYMVKSEFGLKSTDPLTVSDVKNFGGNILNLVGDFYYGNMPNTVTNTYVTSFDGMQYLNYLPAGTDVALSVNVSSAPTSNLDLTPMNGLKFESLDLFGNYSDPAYKEISLSQLSKLNISDVDELGLHGTGSIAINDGINNQELKMIAPTLVEIANKGGAIYLGNSSITDFSPLNGIDKTKPAYLNIINNVYDPNPVYAVDKQPISFTAEHVTGLYGTDLSSGYNYSSSVPAEDLDDGDLEHVSGDEYKLVNADSSAKNLVYGYLNDYSKSDSYIHTTYGNVSFIYAGTMARPIIWQAHPTVTLNYENEDGSPIAVNGSDLTKVVDGTTIGDSYDLTADTNLAGYTFVGDPYALKGTYSQDPQVIDLKFRANPVVTPLVNGVTTTAAKPISITRGDVDLNVLAVSNKPVYTYDSTGKPTGKEVILTDTTIKESAEINGDLYYKIGPDEWVLADEFNPYTTDDGIAKTFDESYTPLVDSTGKTIDLTLGPSTFWKYDKVVEIKGNKYYEVGTNNFLAIDKSLPFIPVSDLNLTVKDAAVVYDSKGEKVGKVLPSSSNWRTDGIAVIGGIPMYHVGANEWVDAQSVNTYQPVNFIYHNIYSTYIYNRDGQMTMEMLSPKTSWKVDRIVYINGSRFYRVGVNEYVMDYTTDTSSSMGVFISTPESKVHVAKEAHLYDERGAALTKTVSAGSILSTDGYENIGGQMMYRVGNDEFVSFKDLQSYTVEKNVVSVAVNTPLYDSKGELLDVFLPMNSLWRCDKIVTIGGHRYIRVATDEFIKE</sequence>
<feature type="domain" description="S-layer protein C-terminal" evidence="2">
    <location>
        <begin position="808"/>
        <end position="851"/>
    </location>
</feature>
<feature type="compositionally biased region" description="Polar residues" evidence="1">
    <location>
        <begin position="156"/>
        <end position="168"/>
    </location>
</feature>
<dbReference type="OrthoDB" id="2323116at2"/>
<feature type="compositionally biased region" description="Low complexity" evidence="1">
    <location>
        <begin position="38"/>
        <end position="62"/>
    </location>
</feature>
<name>A0A0R1KP79_9LACO</name>
<gene>
    <name evidence="3" type="ORF">FC78_GL002539</name>
</gene>
<dbReference type="Pfam" id="PF03217">
    <property type="entry name" value="SlpA"/>
    <property type="match status" value="2"/>
</dbReference>
<feature type="compositionally biased region" description="Low complexity" evidence="1">
    <location>
        <begin position="142"/>
        <end position="155"/>
    </location>
</feature>
<keyword evidence="4" id="KW-1185">Reference proteome</keyword>
<evidence type="ECO:0000256" key="1">
    <source>
        <dbReference type="SAM" id="MobiDB-lite"/>
    </source>
</evidence>
<dbReference type="Proteomes" id="UP000051515">
    <property type="component" value="Unassembled WGS sequence"/>
</dbReference>
<comment type="caution">
    <text evidence="3">The sequence shown here is derived from an EMBL/GenBank/DDBJ whole genome shotgun (WGS) entry which is preliminary data.</text>
</comment>
<protein>
    <submittedName>
        <fullName evidence="3">PrtP</fullName>
    </submittedName>
</protein>
<dbReference type="EMBL" id="AZDY01000038">
    <property type="protein sequence ID" value="KRK82529.1"/>
    <property type="molecule type" value="Genomic_DNA"/>
</dbReference>
<evidence type="ECO:0000313" key="4">
    <source>
        <dbReference type="Proteomes" id="UP000051515"/>
    </source>
</evidence>
<evidence type="ECO:0000259" key="2">
    <source>
        <dbReference type="Pfam" id="PF03217"/>
    </source>
</evidence>
<dbReference type="AlphaFoldDB" id="A0A0R1KP79"/>
<dbReference type="PATRIC" id="fig|1423788.3.peg.2610"/>
<feature type="compositionally biased region" description="Polar residues" evidence="1">
    <location>
        <begin position="63"/>
        <end position="72"/>
    </location>
</feature>
<accession>A0A0R1KP79</accession>
<dbReference type="STRING" id="1423788.FC78_GL002539"/>
<dbReference type="Gene3D" id="3.10.20.320">
    <property type="entry name" value="Putative peptidoglycan bound protein (lpxtg motif)"/>
    <property type="match status" value="1"/>
</dbReference>